<reference evidence="2" key="1">
    <citation type="submission" date="2020-08" db="EMBL/GenBank/DDBJ databases">
        <authorList>
            <person name="Hu Y."/>
            <person name="Nguyen S.V."/>
            <person name="Li F."/>
            <person name="Fanning S."/>
        </authorList>
    </citation>
    <scope>NUCLEOTIDE SEQUENCE</scope>
    <source>
        <strain evidence="2">SYSU D8009</strain>
    </source>
</reference>
<dbReference type="InterPro" id="IPR017734">
    <property type="entry name" value="T6SS_SciN"/>
</dbReference>
<sequence length="156" mass="16181">MLHRVMRFAGLLGLLAGVSACAPPPPPPPTVVNLTLKGAADVNPTEAGVAAPVQLRVYQLTSTAAFNGAEFFALLDRDAATLGDQLVRREDFLLAPNETKASTLNPEARVTALGVFIGARSIDGVTWRGTWAVPPNKTSALTITAARAGVTLAPAP</sequence>
<protein>
    <submittedName>
        <fullName evidence="2">Type VI secretion system lipoprotein TssJ</fullName>
    </submittedName>
</protein>
<dbReference type="PROSITE" id="PS51257">
    <property type="entry name" value="PROKAR_LIPOPROTEIN"/>
    <property type="match status" value="1"/>
</dbReference>
<dbReference type="Pfam" id="PF12790">
    <property type="entry name" value="T6SS-SciN"/>
    <property type="match status" value="1"/>
</dbReference>
<evidence type="ECO:0000313" key="3">
    <source>
        <dbReference type="Proteomes" id="UP000600101"/>
    </source>
</evidence>
<feature type="chain" id="PRO_5040824829" evidence="1">
    <location>
        <begin position="23"/>
        <end position="156"/>
    </location>
</feature>
<dbReference type="RefSeq" id="WP_186768524.1">
    <property type="nucleotide sequence ID" value="NZ_JACOMF010000001.1"/>
</dbReference>
<dbReference type="Proteomes" id="UP000600101">
    <property type="component" value="Unassembled WGS sequence"/>
</dbReference>
<dbReference type="AlphaFoldDB" id="A0A9X0QUS8"/>
<evidence type="ECO:0000313" key="2">
    <source>
        <dbReference type="EMBL" id="MBC4013747.1"/>
    </source>
</evidence>
<name>A0A9X0QUS8_9PROT</name>
<comment type="caution">
    <text evidence="2">The sequence shown here is derived from an EMBL/GenBank/DDBJ whole genome shotgun (WGS) entry which is preliminary data.</text>
</comment>
<accession>A0A9X0QUS8</accession>
<gene>
    <name evidence="2" type="primary">tssJ</name>
    <name evidence="2" type="ORF">H7965_00300</name>
</gene>
<evidence type="ECO:0000256" key="1">
    <source>
        <dbReference type="SAM" id="SignalP"/>
    </source>
</evidence>
<dbReference type="NCBIfam" id="TIGR03352">
    <property type="entry name" value="VI_chp_3"/>
    <property type="match status" value="1"/>
</dbReference>
<dbReference type="PANTHER" id="PTHR37625:SF4">
    <property type="entry name" value="OUTER MEMBRANE LIPOPROTEIN"/>
    <property type="match status" value="1"/>
</dbReference>
<dbReference type="EMBL" id="JACOMF010000001">
    <property type="protein sequence ID" value="MBC4013747.1"/>
    <property type="molecule type" value="Genomic_DNA"/>
</dbReference>
<proteinExistence type="predicted"/>
<dbReference type="PANTHER" id="PTHR37625">
    <property type="entry name" value="OUTER MEMBRANE LIPOPROTEIN-RELATED"/>
    <property type="match status" value="1"/>
</dbReference>
<keyword evidence="3" id="KW-1185">Reference proteome</keyword>
<dbReference type="Gene3D" id="2.60.40.4150">
    <property type="entry name" value="Type VI secretion system, lipoprotein SciN"/>
    <property type="match status" value="1"/>
</dbReference>
<dbReference type="InterPro" id="IPR038706">
    <property type="entry name" value="Type_VI_SciN-like_sf"/>
</dbReference>
<keyword evidence="1" id="KW-0732">Signal</keyword>
<organism evidence="2 3">
    <name type="scientific">Siccirubricoccus deserti</name>
    <dbReference type="NCBI Taxonomy" id="2013562"/>
    <lineage>
        <taxon>Bacteria</taxon>
        <taxon>Pseudomonadati</taxon>
        <taxon>Pseudomonadota</taxon>
        <taxon>Alphaproteobacteria</taxon>
        <taxon>Acetobacterales</taxon>
        <taxon>Roseomonadaceae</taxon>
        <taxon>Siccirubricoccus</taxon>
    </lineage>
</organism>
<keyword evidence="2" id="KW-0449">Lipoprotein</keyword>
<feature type="signal peptide" evidence="1">
    <location>
        <begin position="1"/>
        <end position="22"/>
    </location>
</feature>